<dbReference type="RefSeq" id="WP_135546337.1">
    <property type="nucleotide sequence ID" value="NZ_SPQQ01000003.1"/>
</dbReference>
<evidence type="ECO:0000313" key="8">
    <source>
        <dbReference type="Proteomes" id="UP000298460"/>
    </source>
</evidence>
<keyword evidence="8" id="KW-1185">Reference proteome</keyword>
<dbReference type="Pfam" id="PF13247">
    <property type="entry name" value="Fer4_11"/>
    <property type="match status" value="1"/>
</dbReference>
<keyword evidence="3" id="KW-0408">Iron</keyword>
<evidence type="ECO:0000313" key="7">
    <source>
        <dbReference type="EMBL" id="TGE38380.1"/>
    </source>
</evidence>
<keyword evidence="4" id="KW-0411">Iron-sulfur</keyword>
<evidence type="ECO:0000256" key="2">
    <source>
        <dbReference type="ARBA" id="ARBA00022723"/>
    </source>
</evidence>
<keyword evidence="1" id="KW-0004">4Fe-4S</keyword>
<dbReference type="Pfam" id="PF13620">
    <property type="entry name" value="CarboxypepD_reg"/>
    <property type="match status" value="1"/>
</dbReference>
<protein>
    <submittedName>
        <fullName evidence="6">Oxidoreductase</fullName>
    </submittedName>
</protein>
<evidence type="ECO:0000256" key="4">
    <source>
        <dbReference type="ARBA" id="ARBA00023014"/>
    </source>
</evidence>
<dbReference type="PANTHER" id="PTHR43177:SF3">
    <property type="entry name" value="PROTEIN NRFC HOMOLOG"/>
    <property type="match status" value="1"/>
</dbReference>
<dbReference type="GO" id="GO:0051539">
    <property type="term" value="F:4 iron, 4 sulfur cluster binding"/>
    <property type="evidence" value="ECO:0007669"/>
    <property type="project" value="UniProtKB-KW"/>
</dbReference>
<evidence type="ECO:0000256" key="3">
    <source>
        <dbReference type="ARBA" id="ARBA00023004"/>
    </source>
</evidence>
<dbReference type="InterPro" id="IPR013783">
    <property type="entry name" value="Ig-like_fold"/>
</dbReference>
<dbReference type="EMBL" id="SPQQ01000003">
    <property type="protein sequence ID" value="TGE38380.1"/>
    <property type="molecule type" value="Genomic_DNA"/>
</dbReference>
<feature type="domain" description="4Fe-4S ferredoxin-type" evidence="5">
    <location>
        <begin position="61"/>
        <end position="156"/>
    </location>
</feature>
<organism evidence="6 8">
    <name type="scientific">Desulfosporosinus fructosivorans</name>
    <dbReference type="NCBI Taxonomy" id="2018669"/>
    <lineage>
        <taxon>Bacteria</taxon>
        <taxon>Bacillati</taxon>
        <taxon>Bacillota</taxon>
        <taxon>Clostridia</taxon>
        <taxon>Eubacteriales</taxon>
        <taxon>Desulfitobacteriaceae</taxon>
        <taxon>Desulfosporosinus</taxon>
    </lineage>
</organism>
<dbReference type="PANTHER" id="PTHR43177">
    <property type="entry name" value="PROTEIN NRFC"/>
    <property type="match status" value="1"/>
</dbReference>
<dbReference type="InterPro" id="IPR050954">
    <property type="entry name" value="ET_IronSulfur_Cluster-Binding"/>
</dbReference>
<dbReference type="EMBL" id="SPQQ01000003">
    <property type="protein sequence ID" value="TGE38360.1"/>
    <property type="molecule type" value="Genomic_DNA"/>
</dbReference>
<evidence type="ECO:0000256" key="1">
    <source>
        <dbReference type="ARBA" id="ARBA00022485"/>
    </source>
</evidence>
<reference evidence="6 8" key="1">
    <citation type="submission" date="2019-03" db="EMBL/GenBank/DDBJ databases">
        <title>Draft Genome Sequence of Desulfosporosinus fructosivorans Strain 63.6F, Isolated from Marine Sediment in the Baltic Sea.</title>
        <authorList>
            <person name="Hausmann B."/>
            <person name="Vandieken V."/>
            <person name="Pjevac P."/>
            <person name="Schreck K."/>
            <person name="Herbold C.W."/>
            <person name="Loy A."/>
        </authorList>
    </citation>
    <scope>NUCLEOTIDE SEQUENCE [LARGE SCALE GENOMIC DNA]</scope>
    <source>
        <strain evidence="6 8">63.6F</strain>
    </source>
</reference>
<dbReference type="CDD" id="cd10552">
    <property type="entry name" value="TH_beta_N"/>
    <property type="match status" value="1"/>
</dbReference>
<dbReference type="InterPro" id="IPR017896">
    <property type="entry name" value="4Fe4S_Fe-S-bd"/>
</dbReference>
<dbReference type="Gene3D" id="2.60.40.10">
    <property type="entry name" value="Immunoglobulins"/>
    <property type="match status" value="1"/>
</dbReference>
<accession>A0A4Z0R692</accession>
<evidence type="ECO:0000259" key="5">
    <source>
        <dbReference type="Pfam" id="PF13247"/>
    </source>
</evidence>
<dbReference type="OrthoDB" id="9810688at2"/>
<sequence length="281" mass="31978">MKKVNMMIDIARCSDCNNCFLSCKDEHWDNDNLPIAVSQPRFGHRWMDILNIERGQYPLQDVAYLPLPCMHCDNAPCIKAATNGAVYKREDGIVIIDPVKAKGQKQLVEACPYKVIYWNEESQLPQKCTMCAHLLDDGTWKEPRCTFACPTGTLNFLYLEDDEMAEKIKAENLEVYHPEYGTKPRVYYKNLYRFTKCHVTGSVELHDKKDCADGAIVTLTNVGTQQNIVTETNNYGDFKVDKLEPNSGEYTLMVEYPGYGSKTIKVDLITSINVGSVYLTR</sequence>
<dbReference type="Proteomes" id="UP000298460">
    <property type="component" value="Unassembled WGS sequence"/>
</dbReference>
<dbReference type="GO" id="GO:0046872">
    <property type="term" value="F:metal ion binding"/>
    <property type="evidence" value="ECO:0007669"/>
    <property type="project" value="UniProtKB-KW"/>
</dbReference>
<gene>
    <name evidence="6" type="ORF">E4K67_10435</name>
    <name evidence="7" type="ORF">E4K67_10540</name>
</gene>
<dbReference type="AlphaFoldDB" id="A0A4Z0R692"/>
<dbReference type="SUPFAM" id="SSF54862">
    <property type="entry name" value="4Fe-4S ferredoxins"/>
    <property type="match status" value="1"/>
</dbReference>
<dbReference type="Gene3D" id="3.30.70.20">
    <property type="match status" value="2"/>
</dbReference>
<evidence type="ECO:0000313" key="6">
    <source>
        <dbReference type="EMBL" id="TGE38360.1"/>
    </source>
</evidence>
<proteinExistence type="predicted"/>
<dbReference type="SUPFAM" id="SSF49478">
    <property type="entry name" value="Cna protein B-type domain"/>
    <property type="match status" value="1"/>
</dbReference>
<name>A0A4Z0R692_9FIRM</name>
<comment type="caution">
    <text evidence="6">The sequence shown here is derived from an EMBL/GenBank/DDBJ whole genome shotgun (WGS) entry which is preliminary data.</text>
</comment>
<keyword evidence="2" id="KW-0479">Metal-binding</keyword>